<keyword evidence="7" id="KW-0967">Endosome</keyword>
<comment type="catalytic activity">
    <reaction evidence="1">
        <text>Random endo-hydrolysis of N-acetyl-beta-D-glucosaminide (1-&gt;4)-beta-linkages in chitin and chitodextrins.</text>
        <dbReference type="EC" id="3.2.1.14"/>
    </reaction>
</comment>
<evidence type="ECO:0000256" key="13">
    <source>
        <dbReference type="ARBA" id="ARBA00023295"/>
    </source>
</evidence>
<evidence type="ECO:0000256" key="14">
    <source>
        <dbReference type="ARBA" id="ARBA00023326"/>
    </source>
</evidence>
<dbReference type="InterPro" id="IPR039766">
    <property type="entry name" value="Vps53"/>
</dbReference>
<dbReference type="GO" id="GO:0006032">
    <property type="term" value="P:chitin catabolic process"/>
    <property type="evidence" value="ECO:0007669"/>
    <property type="project" value="UniProtKB-KW"/>
</dbReference>
<dbReference type="GO" id="GO:0042147">
    <property type="term" value="P:retrograde transport, endosome to Golgi"/>
    <property type="evidence" value="ECO:0007669"/>
    <property type="project" value="InterPro"/>
</dbReference>
<dbReference type="GO" id="GO:0000938">
    <property type="term" value="C:GARP complex"/>
    <property type="evidence" value="ECO:0007669"/>
    <property type="project" value="InterPro"/>
</dbReference>
<feature type="compositionally biased region" description="Basic and acidic residues" evidence="17">
    <location>
        <begin position="1649"/>
        <end position="1660"/>
    </location>
</feature>
<dbReference type="Pfam" id="PF16854">
    <property type="entry name" value="VPS53_C"/>
    <property type="match status" value="1"/>
</dbReference>
<dbReference type="PROSITE" id="PS01095">
    <property type="entry name" value="GH18_1"/>
    <property type="match status" value="1"/>
</dbReference>
<dbReference type="EMBL" id="QGDH01000010">
    <property type="protein sequence ID" value="RAR15556.1"/>
    <property type="molecule type" value="Genomic_DNA"/>
</dbReference>
<dbReference type="GO" id="GO:0008843">
    <property type="term" value="F:endochitinase activity"/>
    <property type="evidence" value="ECO:0007669"/>
    <property type="project" value="UniProtKB-EC"/>
</dbReference>
<evidence type="ECO:0000256" key="5">
    <source>
        <dbReference type="ARBA" id="ARBA00008682"/>
    </source>
</evidence>
<dbReference type="GO" id="GO:0005829">
    <property type="term" value="C:cytosol"/>
    <property type="evidence" value="ECO:0007669"/>
    <property type="project" value="GOC"/>
</dbReference>
<feature type="region of interest" description="Disordered" evidence="17">
    <location>
        <begin position="1392"/>
        <end position="1423"/>
    </location>
</feature>
<keyword evidence="14" id="KW-0624">Polysaccharide degradation</keyword>
<dbReference type="InterPro" id="IPR038260">
    <property type="entry name" value="Vps53_C_sf"/>
</dbReference>
<evidence type="ECO:0000256" key="15">
    <source>
        <dbReference type="RuleBase" id="RU000489"/>
    </source>
</evidence>
<dbReference type="STRING" id="183478.A0A364NE55"/>
<dbReference type="EC" id="3.2.1.14" evidence="6"/>
<feature type="compositionally biased region" description="Basic and acidic residues" evidence="17">
    <location>
        <begin position="2128"/>
        <end position="2162"/>
    </location>
</feature>
<evidence type="ECO:0000256" key="12">
    <source>
        <dbReference type="ARBA" id="ARBA00023277"/>
    </source>
</evidence>
<evidence type="ECO:0000256" key="8">
    <source>
        <dbReference type="ARBA" id="ARBA00022801"/>
    </source>
</evidence>
<organism evidence="19 20">
    <name type="scientific">Stemphylium lycopersici</name>
    <name type="common">Tomato gray leaf spot disease fungus</name>
    <name type="synonym">Thyrospora lycopersici</name>
    <dbReference type="NCBI Taxonomy" id="183478"/>
    <lineage>
        <taxon>Eukaryota</taxon>
        <taxon>Fungi</taxon>
        <taxon>Dikarya</taxon>
        <taxon>Ascomycota</taxon>
        <taxon>Pezizomycotina</taxon>
        <taxon>Dothideomycetes</taxon>
        <taxon>Pleosporomycetidae</taxon>
        <taxon>Pleosporales</taxon>
        <taxon>Pleosporineae</taxon>
        <taxon>Pleosporaceae</taxon>
        <taxon>Stemphylium</taxon>
    </lineage>
</organism>
<evidence type="ECO:0000256" key="1">
    <source>
        <dbReference type="ARBA" id="ARBA00000822"/>
    </source>
</evidence>
<evidence type="ECO:0000256" key="6">
    <source>
        <dbReference type="ARBA" id="ARBA00012729"/>
    </source>
</evidence>
<dbReference type="InterPro" id="IPR007276">
    <property type="entry name" value="Nop14"/>
</dbReference>
<evidence type="ECO:0000256" key="10">
    <source>
        <dbReference type="ARBA" id="ARBA00023034"/>
    </source>
</evidence>
<dbReference type="SUPFAM" id="SSF54556">
    <property type="entry name" value="Chitinase insertion domain"/>
    <property type="match status" value="1"/>
</dbReference>
<keyword evidence="11" id="KW-0472">Membrane</keyword>
<dbReference type="InterPro" id="IPR007234">
    <property type="entry name" value="Vps53_N"/>
</dbReference>
<dbReference type="PANTHER" id="PTHR12820:SF0">
    <property type="entry name" value="VACUOLAR PROTEIN SORTING-ASSOCIATED PROTEIN 53 HOMOLOG"/>
    <property type="match status" value="1"/>
</dbReference>
<reference evidence="20" key="1">
    <citation type="submission" date="2018-05" db="EMBL/GenBank/DDBJ databases">
        <title>Draft genome sequence of Stemphylium lycopersici strain CIDEFI 213.</title>
        <authorList>
            <person name="Medina R."/>
            <person name="Franco M.E.E."/>
            <person name="Lucentini C.G."/>
            <person name="Saparrat M.C.N."/>
            <person name="Balatti P.A."/>
        </authorList>
    </citation>
    <scope>NUCLEOTIDE SEQUENCE [LARGE SCALE GENOMIC DNA]</scope>
    <source>
        <strain evidence="20">CIDEFI 213</strain>
    </source>
</reference>
<proteinExistence type="inferred from homology"/>
<feature type="region of interest" description="Disordered" evidence="17">
    <location>
        <begin position="2125"/>
        <end position="2162"/>
    </location>
</feature>
<evidence type="ECO:0000313" key="20">
    <source>
        <dbReference type="Proteomes" id="UP000249619"/>
    </source>
</evidence>
<keyword evidence="12" id="KW-0119">Carbohydrate metabolism</keyword>
<dbReference type="GO" id="GO:0008061">
    <property type="term" value="F:chitin binding"/>
    <property type="evidence" value="ECO:0007669"/>
    <property type="project" value="InterPro"/>
</dbReference>
<feature type="domain" description="GH18" evidence="18">
    <location>
        <begin position="23"/>
        <end position="368"/>
    </location>
</feature>
<evidence type="ECO:0000259" key="18">
    <source>
        <dbReference type="PROSITE" id="PS51910"/>
    </source>
</evidence>
<comment type="similarity">
    <text evidence="5">Belongs to the glycosyl hydrolase 18 family. Chitinase class V subfamily.</text>
</comment>
<evidence type="ECO:0000256" key="7">
    <source>
        <dbReference type="ARBA" id="ARBA00022753"/>
    </source>
</evidence>
<evidence type="ECO:0000256" key="17">
    <source>
        <dbReference type="SAM" id="MobiDB-lite"/>
    </source>
</evidence>
<feature type="compositionally biased region" description="Basic and acidic residues" evidence="17">
    <location>
        <begin position="1593"/>
        <end position="1622"/>
    </location>
</feature>
<gene>
    <name evidence="19" type="ORF">DDE83_001006</name>
</gene>
<keyword evidence="10" id="KW-0333">Golgi apparatus</keyword>
<evidence type="ECO:0000256" key="16">
    <source>
        <dbReference type="SAM" id="Coils"/>
    </source>
</evidence>
<feature type="region of interest" description="Disordered" evidence="17">
    <location>
        <begin position="1515"/>
        <end position="1534"/>
    </location>
</feature>
<feature type="compositionally biased region" description="Low complexity" evidence="17">
    <location>
        <begin position="1156"/>
        <end position="1175"/>
    </location>
</feature>
<feature type="region of interest" description="Disordered" evidence="17">
    <location>
        <begin position="1276"/>
        <end position="1297"/>
    </location>
</feature>
<dbReference type="SUPFAM" id="SSF51445">
    <property type="entry name" value="(Trans)glycosidases"/>
    <property type="match status" value="1"/>
</dbReference>
<accession>A0A364NE55</accession>
<dbReference type="GO" id="GO:0000272">
    <property type="term" value="P:polysaccharide catabolic process"/>
    <property type="evidence" value="ECO:0007669"/>
    <property type="project" value="UniProtKB-KW"/>
</dbReference>
<dbReference type="Proteomes" id="UP000249619">
    <property type="component" value="Unassembled WGS sequence"/>
</dbReference>
<keyword evidence="9" id="KW-0146">Chitin degradation</keyword>
<dbReference type="CDD" id="cd06548">
    <property type="entry name" value="GH18_chitinase"/>
    <property type="match status" value="1"/>
</dbReference>
<feature type="compositionally biased region" description="Acidic residues" evidence="17">
    <location>
        <begin position="1580"/>
        <end position="1592"/>
    </location>
</feature>
<dbReference type="Gene3D" id="3.10.50.10">
    <property type="match status" value="1"/>
</dbReference>
<dbReference type="InterPro" id="IPR001223">
    <property type="entry name" value="Glyco_hydro18_cat"/>
</dbReference>
<dbReference type="SMART" id="SM00636">
    <property type="entry name" value="Glyco_18"/>
    <property type="match status" value="1"/>
</dbReference>
<evidence type="ECO:0000313" key="19">
    <source>
        <dbReference type="EMBL" id="RAR15556.1"/>
    </source>
</evidence>
<dbReference type="PROSITE" id="PS51910">
    <property type="entry name" value="GH18_2"/>
    <property type="match status" value="1"/>
</dbReference>
<dbReference type="InterPro" id="IPR011583">
    <property type="entry name" value="Chitinase_II/V-like_cat"/>
</dbReference>
<dbReference type="Pfam" id="PF04147">
    <property type="entry name" value="Nop14"/>
    <property type="match status" value="2"/>
</dbReference>
<comment type="subcellular location">
    <subcellularLocation>
        <location evidence="3">Endosome membrane</location>
        <topology evidence="3">Peripheral membrane protein</topology>
    </subcellularLocation>
    <subcellularLocation>
        <location evidence="2">Golgi apparatus</location>
        <location evidence="2">trans-Golgi network membrane</location>
        <topology evidence="2">Peripheral membrane protein</topology>
    </subcellularLocation>
</comment>
<evidence type="ECO:0000256" key="2">
    <source>
        <dbReference type="ARBA" id="ARBA00004150"/>
    </source>
</evidence>
<keyword evidence="20" id="KW-1185">Reference proteome</keyword>
<dbReference type="InterPro" id="IPR001579">
    <property type="entry name" value="Glyco_hydro_18_chit_AS"/>
</dbReference>
<feature type="compositionally biased region" description="Basic and acidic residues" evidence="17">
    <location>
        <begin position="1697"/>
        <end position="1734"/>
    </location>
</feature>
<feature type="compositionally biased region" description="Basic and acidic residues" evidence="17">
    <location>
        <begin position="2199"/>
        <end position="2214"/>
    </location>
</feature>
<dbReference type="InterPro" id="IPR029070">
    <property type="entry name" value="Chitinase_insertion_sf"/>
</dbReference>
<dbReference type="Pfam" id="PF04100">
    <property type="entry name" value="Vps53_N"/>
    <property type="match status" value="1"/>
</dbReference>
<keyword evidence="13 15" id="KW-0326">Glycosidase</keyword>
<comment type="similarity">
    <text evidence="4">Belongs to the VPS53 family.</text>
</comment>
<dbReference type="InterPro" id="IPR031745">
    <property type="entry name" value="Vps53_C"/>
</dbReference>
<name>A0A364NE55_STELY</name>
<dbReference type="Gene3D" id="1.10.357.110">
    <property type="entry name" value="Vacuolar protein sorting-associated protein 53, C-terminus"/>
    <property type="match status" value="1"/>
</dbReference>
<evidence type="ECO:0000256" key="11">
    <source>
        <dbReference type="ARBA" id="ARBA00023136"/>
    </source>
</evidence>
<evidence type="ECO:0000256" key="9">
    <source>
        <dbReference type="ARBA" id="ARBA00023024"/>
    </source>
</evidence>
<feature type="compositionally biased region" description="Acidic residues" evidence="17">
    <location>
        <begin position="1749"/>
        <end position="1768"/>
    </location>
</feature>
<feature type="coiled-coil region" evidence="16">
    <location>
        <begin position="442"/>
        <end position="476"/>
    </location>
</feature>
<keyword evidence="16" id="KW-0175">Coiled coil</keyword>
<keyword evidence="8 15" id="KW-0378">Hydrolase</keyword>
<dbReference type="GO" id="GO:0032040">
    <property type="term" value="C:small-subunit processome"/>
    <property type="evidence" value="ECO:0007669"/>
    <property type="project" value="InterPro"/>
</dbReference>
<feature type="region of interest" description="Disordered" evidence="17">
    <location>
        <begin position="1151"/>
        <end position="1175"/>
    </location>
</feature>
<evidence type="ECO:0000256" key="4">
    <source>
        <dbReference type="ARBA" id="ARBA00008628"/>
    </source>
</evidence>
<dbReference type="Gene3D" id="3.20.20.80">
    <property type="entry name" value="Glycosidases"/>
    <property type="match status" value="1"/>
</dbReference>
<feature type="compositionally biased region" description="Basic and acidic residues" evidence="17">
    <location>
        <begin position="1680"/>
        <end position="1690"/>
    </location>
</feature>
<dbReference type="PANTHER" id="PTHR12820">
    <property type="entry name" value="VACUOLAR SORTING PROTEIN 53"/>
    <property type="match status" value="1"/>
</dbReference>
<feature type="region of interest" description="Disordered" evidence="17">
    <location>
        <begin position="1539"/>
        <end position="1788"/>
    </location>
</feature>
<protein>
    <recommendedName>
        <fullName evidence="6">chitinase</fullName>
        <ecNumber evidence="6">3.2.1.14</ecNumber>
    </recommendedName>
</protein>
<sequence>MSRHYFNPLDHDTTFSTPLQAMYWNGVYYPNWRIYRDQPPVSLNYDVISHVFYAFAWVKEDGTVYLSDEWADAQIDVPGIDDIPATKGCLNSFALLKRKYTRLRVVLSVGGGGKGSEPFAAVARDPACRERFAQSSLALVQQFGIDGIDIDWEHPSDASQGQDYIALLATLRQYLPAPQYTLSSALPAGEWALQHINLGHAAHYLDMVNLMAYDYSGPWVQKCGHQAQLFTPPIPHSPEAAISCHSAVSYMMRQGVPRHKIVMGVPAYGRSFTGTHGIGHSFSGQAGEEGTFEYRDLPRPGAEEHVDEQLGAAYCIGGDGGLVTYDTPHTVRMKANYVRQNGLGGLFYWTGTGDASSLTQKDRSLVYNGFLVSGVMDSALTLNAAEYDPIDHLNAIFSHPATLSSVSATSEALRSYQDDLDEDIAGVVASQSSSDADSVQRIQAAKAELADLFKRIESVRERAMQTEQTITEMTADIKRLDSTKKNLTLSMTALKRLQMLTTAYEQLRSLSKSRQYRECAQLLQAVIQLVAHFKSYRSIDQIATLSRNVADVQGELLEQVCEDFEVTFAKGETAQRKAMLAEACLVIDALGEHARTRLINWYCNTQLREYRQVFRGNDEAGSLDNIGRRYSWFNRMMKTYDVEHASIFPAYWRVNEMLANSFCEGTREDFKSILQKSVRRGDSQSLDVELLLSCLQETLDFEHSLERRFSNESRSSIDTVASKEDRPHGFSQAISEAFEPYMSLWVESQDKQLANLIPKYRQQPLRNPEEEFSPQAVIPSSTELFHFYRMTLAQCAKLSTGTRLQELSTTFAKYLDQYGQQVLYYFLSEKSGAQGPLLEDAILILNTADYCYITCNQLEEKIRGRIDEEFKEKVDLQSQADVFMGIASATVRMLVRKVEIACEPSWREMRNTPWAKLESVGDQSSYVGELLRNVKERSGEILKHLHKQQYARAFSDNLVDLMASTYIANIVQCKPISEVGAEQMLLDSYVLKKGFTEIPTLNEEAGTAPPARYFSFIKRVNQSTSKIDPLLKTLQVRPSPPEALVQAYLIHIADKSDTNFRKILELKGIRKAEQTQLLDLFAAFRASPNHENLVQNSPFLTPLQIGANTGVGSAAGSVMGTMGTMGTPSLSGGKFDAAGLGNMLVNAARDGVDRFGSPAPGQQQQQAGSAADGGASLESNLKNIGKFFRRDVGFRGFGRTRPTAVSLAAGLDGDDQVHIQILQVFALPSSPAVLVSHKHMLISYRAFAVTYHHGLSPPASHFPLRTPSHASMCPTLHQPPATPATPRRARRKRSLPPHAHVAQQVEGQMRTMHYLFILAVQVLDEQVLCCLGSVEAGAENLGGRGADVVVVAGCEGQQGRGFDCVFLSQAAYGPDTTSRMPPSQLKRLKSSLREQGITGPQKSKKQKKSQSKSADHHQRKASALASIRESFNPFEFKHLARPHKHDYVSAQAENAPKKILGRPGVTKSMGEEARRKSLLPEMHRKNKVGGILDRRIGEDDPTMSLDDKMMARFEREQQRRRGGNVFDLEDDADDVELTHGGQSLRFDDEIGEEDYDAASIAASSDDDDGFLKKKRRRDDAEGEADGDAPAEEQPERKKSKQEVMKEVVAKSKQHKYERQAQKEDDDELRDELDKDLGHVLAALRGHINKKPEPEKPKDPQLNDFGMNADRAALLAGTTQQDKDREYDTRVRQLLQDQRAKPTERTKTEEEKAKEEADRLRELEQKRIKRMRGEPISDDEEEPRKNGAGEPDEDEEDEEDEESIPDDAAEFGLKAPGQLRPEGVDDEDDFIMDDDLVATDSEADMSDDESDAGSAIDDTMAMDDEDADFLKHVMPERKEQPKAVNGVLTLTAEPSSKLAFTYACPRSHEELLKVFKDVSANDTSTVIQRIRALYHAGLRADNKNKLADFACALIDHISHLANQTPAASLAVIEAIIRHVHSMSRAYPVQIATKFRQHLKQLQVSNDPTPGDLALLSAIGSIFPTSDHFHQVVTPAITLMARWMGLTSPASAKDVATGAFVGAQCLQYQRLSKRYVPEFVRYTGLCLASEHATPALLAAHSKNIITAAELWSNSTAFIEIFTPLLAPLKAASQTPTLQNLHARLSLARSKRRPLLLHHHRPLPIKSNIPKFEESFDPNRHYDPDKERSEAKKLQKEYKRERKGALRELRKDANFIARESLKEKKEKDRAYETKYKRLVAEIQGEEGHEKNVYEREKQARKRA</sequence>
<dbReference type="InterPro" id="IPR017853">
    <property type="entry name" value="GH"/>
</dbReference>
<comment type="caution">
    <text evidence="19">The sequence shown here is derived from an EMBL/GenBank/DDBJ whole genome shotgun (WGS) entry which is preliminary data.</text>
</comment>
<evidence type="ECO:0000256" key="3">
    <source>
        <dbReference type="ARBA" id="ARBA00004481"/>
    </source>
</evidence>
<feature type="region of interest" description="Disordered" evidence="17">
    <location>
        <begin position="2199"/>
        <end position="2220"/>
    </location>
</feature>
<dbReference type="GO" id="GO:0010008">
    <property type="term" value="C:endosome membrane"/>
    <property type="evidence" value="ECO:0007669"/>
    <property type="project" value="UniProtKB-SubCell"/>
</dbReference>
<dbReference type="Pfam" id="PF00704">
    <property type="entry name" value="Glyco_hydro_18"/>
    <property type="match status" value="1"/>
</dbReference>